<keyword evidence="4" id="KW-0677">Repeat</keyword>
<keyword evidence="2 9" id="KW-0396">Initiation factor</keyword>
<dbReference type="Gene3D" id="2.130.10.10">
    <property type="entry name" value="YVTN repeat-like/Quinoprotein amine dehydrogenase"/>
    <property type="match status" value="1"/>
</dbReference>
<dbReference type="InterPro" id="IPR001680">
    <property type="entry name" value="WD40_rpt"/>
</dbReference>
<keyword evidence="10" id="KW-1185">Reference proteome</keyword>
<evidence type="ECO:0000256" key="8">
    <source>
        <dbReference type="PROSITE-ProRule" id="PRU00221"/>
    </source>
</evidence>
<sequence length="325" mass="35732">MPSTLKKIKCHERPITNVLYNSDGDLIFTSSKDSTSSVIRSDGSPLGIYSGHDGSIFSISLSPDSLHLFSGSADQTVIDWDVETGTPISRLDIGSVVKGLDSFNENLLIGVSDDSMGLQRSLFLYDNRIKKVNILSNPSFNSTGVFGDFTSNFLILSDSQGQVHKFDLRNLNFIKKMEIHSEKISSISPSLCRTFFITSSSDSQAKIVDLEDFTIKKIFVSEEPVNNSKIFPMNDKVICVGGVPARDVTTTKGKSTIDTSFFDIITCERVGYFSTHYGTINSVDVHPLGKEYCSAGEEGILHIVGLGEEEEEEVGFFKAPFTKIE</sequence>
<dbReference type="Pfam" id="PF24805">
    <property type="entry name" value="EIF3I"/>
    <property type="match status" value="1"/>
</dbReference>
<dbReference type="GO" id="GO:0071541">
    <property type="term" value="C:eukaryotic translation initiation factor 3 complex, eIF3m"/>
    <property type="evidence" value="ECO:0007669"/>
    <property type="project" value="TreeGrafter"/>
</dbReference>
<dbReference type="PANTHER" id="PTHR19877:SF1">
    <property type="entry name" value="EUKARYOTIC TRANSLATION INITIATION FACTOR 3 SUBUNIT I"/>
    <property type="match status" value="1"/>
</dbReference>
<dbReference type="Proteomes" id="UP000016927">
    <property type="component" value="Unassembled WGS sequence"/>
</dbReference>
<dbReference type="PANTHER" id="PTHR19877">
    <property type="entry name" value="EUKARYOTIC TRANSLATION INITIATION FACTOR 3 SUBUNIT I"/>
    <property type="match status" value="1"/>
</dbReference>
<feature type="repeat" description="WD" evidence="8">
    <location>
        <begin position="49"/>
        <end position="90"/>
    </location>
</feature>
<dbReference type="PROSITE" id="PS50294">
    <property type="entry name" value="WD_REPEATS_REGION"/>
    <property type="match status" value="1"/>
</dbReference>
<evidence type="ECO:0000256" key="4">
    <source>
        <dbReference type="ARBA" id="ARBA00022737"/>
    </source>
</evidence>
<dbReference type="PROSITE" id="PS50082">
    <property type="entry name" value="WD_REPEATS_2"/>
    <property type="match status" value="1"/>
</dbReference>
<evidence type="ECO:0000313" key="10">
    <source>
        <dbReference type="Proteomes" id="UP000016927"/>
    </source>
</evidence>
<name>R0KNE2_NOSB1</name>
<evidence type="ECO:0000256" key="5">
    <source>
        <dbReference type="ARBA" id="ARBA00022917"/>
    </source>
</evidence>
<dbReference type="VEuPathDB" id="MicrosporidiaDB:NBO_507g0006"/>
<dbReference type="EMBL" id="KB909415">
    <property type="protein sequence ID" value="EOB12191.1"/>
    <property type="molecule type" value="Genomic_DNA"/>
</dbReference>
<dbReference type="HOGENOM" id="CLU_043845_0_1_1"/>
<proteinExistence type="inferred from homology"/>
<evidence type="ECO:0000256" key="2">
    <source>
        <dbReference type="ARBA" id="ARBA00022540"/>
    </source>
</evidence>
<evidence type="ECO:0000256" key="3">
    <source>
        <dbReference type="ARBA" id="ARBA00022574"/>
    </source>
</evidence>
<dbReference type="InterPro" id="IPR015943">
    <property type="entry name" value="WD40/YVTN_repeat-like_dom_sf"/>
</dbReference>
<comment type="similarity">
    <text evidence="6">Belongs to the WD repeat STRAP family.</text>
</comment>
<reference evidence="9 10" key="1">
    <citation type="journal article" date="2013" name="BMC Genomics">
        <title>Comparative genomics of parasitic silkworm microsporidia reveal an association between genome expansion and host adaptation.</title>
        <authorList>
            <person name="Pan G."/>
            <person name="Xu J."/>
            <person name="Li T."/>
            <person name="Xia Q."/>
            <person name="Liu S.L."/>
            <person name="Zhang G."/>
            <person name="Li S."/>
            <person name="Li C."/>
            <person name="Liu H."/>
            <person name="Yang L."/>
            <person name="Liu T."/>
            <person name="Zhang X."/>
            <person name="Wu Z."/>
            <person name="Fan W."/>
            <person name="Dang X."/>
            <person name="Xiang H."/>
            <person name="Tao M."/>
            <person name="Li Y."/>
            <person name="Hu J."/>
            <person name="Li Z."/>
            <person name="Lin L."/>
            <person name="Luo J."/>
            <person name="Geng L."/>
            <person name="Wang L."/>
            <person name="Long M."/>
            <person name="Wan Y."/>
            <person name="He N."/>
            <person name="Zhang Z."/>
            <person name="Lu C."/>
            <person name="Keeling P.J."/>
            <person name="Wang J."/>
            <person name="Xiang Z."/>
            <person name="Zhou Z."/>
        </authorList>
    </citation>
    <scope>NUCLEOTIDE SEQUENCE [LARGE SCALE GENOMIC DNA]</scope>
    <source>
        <strain evidence="10">CQ1 / CVCC 102059</strain>
    </source>
</reference>
<accession>R0KNE2</accession>
<evidence type="ECO:0000256" key="1">
    <source>
        <dbReference type="ARBA" id="ARBA00022490"/>
    </source>
</evidence>
<dbReference type="InterPro" id="IPR036322">
    <property type="entry name" value="WD40_repeat_dom_sf"/>
</dbReference>
<keyword evidence="3 8" id="KW-0853">WD repeat</keyword>
<keyword evidence="1" id="KW-0963">Cytoplasm</keyword>
<dbReference type="AlphaFoldDB" id="R0KNE2"/>
<evidence type="ECO:0000256" key="7">
    <source>
        <dbReference type="ARBA" id="ARBA00040390"/>
    </source>
</evidence>
<dbReference type="GO" id="GO:0003723">
    <property type="term" value="F:RNA binding"/>
    <property type="evidence" value="ECO:0007669"/>
    <property type="project" value="TreeGrafter"/>
</dbReference>
<dbReference type="GO" id="GO:0003743">
    <property type="term" value="F:translation initiation factor activity"/>
    <property type="evidence" value="ECO:0007669"/>
    <property type="project" value="UniProtKB-KW"/>
</dbReference>
<evidence type="ECO:0000256" key="6">
    <source>
        <dbReference type="ARBA" id="ARBA00038394"/>
    </source>
</evidence>
<protein>
    <recommendedName>
        <fullName evidence="7">Serine-threonine kinase receptor-associated protein</fullName>
    </recommendedName>
</protein>
<evidence type="ECO:0000313" key="9">
    <source>
        <dbReference type="EMBL" id="EOB12191.1"/>
    </source>
</evidence>
<dbReference type="InterPro" id="IPR027525">
    <property type="entry name" value="eIF3i"/>
</dbReference>
<gene>
    <name evidence="9" type="primary">eTIF3</name>
    <name evidence="9" type="ORF">NBO_507g0006</name>
</gene>
<keyword evidence="5" id="KW-0648">Protein biosynthesis</keyword>
<dbReference type="GO" id="GO:0002183">
    <property type="term" value="P:cytoplasmic translational initiation"/>
    <property type="evidence" value="ECO:0007669"/>
    <property type="project" value="TreeGrafter"/>
</dbReference>
<dbReference type="OMA" id="VWFSHNG"/>
<dbReference type="SMART" id="SM00320">
    <property type="entry name" value="WD40"/>
    <property type="match status" value="4"/>
</dbReference>
<dbReference type="STRING" id="578461.R0KNE2"/>
<dbReference type="SUPFAM" id="SSF50978">
    <property type="entry name" value="WD40 repeat-like"/>
    <property type="match status" value="1"/>
</dbReference>
<dbReference type="OrthoDB" id="24966at2759"/>
<organism evidence="9 10">
    <name type="scientific">Nosema bombycis (strain CQ1 / CVCC 102059)</name>
    <name type="common">Microsporidian parasite</name>
    <name type="synonym">Pebrine of silkworm</name>
    <dbReference type="NCBI Taxonomy" id="578461"/>
    <lineage>
        <taxon>Eukaryota</taxon>
        <taxon>Fungi</taxon>
        <taxon>Fungi incertae sedis</taxon>
        <taxon>Microsporidia</taxon>
        <taxon>Nosematidae</taxon>
        <taxon>Nosema</taxon>
    </lineage>
</organism>